<gene>
    <name evidence="1" type="ORF">B2A_14244</name>
</gene>
<keyword evidence="1" id="KW-0675">Receptor</keyword>
<comment type="caution">
    <text evidence="1">The sequence shown here is derived from an EMBL/GenBank/DDBJ whole genome shotgun (WGS) entry which is preliminary data.</text>
</comment>
<dbReference type="EMBL" id="AUZZ01010327">
    <property type="protein sequence ID" value="EQD30195.1"/>
    <property type="molecule type" value="Genomic_DNA"/>
</dbReference>
<name>T0ZK50_9ZZZZ</name>
<dbReference type="AlphaFoldDB" id="T0ZK50"/>
<proteinExistence type="predicted"/>
<feature type="non-terminal residue" evidence="1">
    <location>
        <position position="169"/>
    </location>
</feature>
<dbReference type="Gene3D" id="2.170.130.10">
    <property type="entry name" value="TonB-dependent receptor, plug domain"/>
    <property type="match status" value="1"/>
</dbReference>
<dbReference type="PANTHER" id="PTHR47234">
    <property type="match status" value="1"/>
</dbReference>
<reference evidence="1" key="2">
    <citation type="journal article" date="2014" name="ISME J.">
        <title>Microbial stratification in low pH oxic and suboxic macroscopic growths along an acid mine drainage.</title>
        <authorList>
            <person name="Mendez-Garcia C."/>
            <person name="Mesa V."/>
            <person name="Sprenger R.R."/>
            <person name="Richter M."/>
            <person name="Diez M.S."/>
            <person name="Solano J."/>
            <person name="Bargiela R."/>
            <person name="Golyshina O.V."/>
            <person name="Manteca A."/>
            <person name="Ramos J.L."/>
            <person name="Gallego J.R."/>
            <person name="Llorente I."/>
            <person name="Martins Dos Santos V.A."/>
            <person name="Jensen O.N."/>
            <person name="Pelaez A.I."/>
            <person name="Sanchez J."/>
            <person name="Ferrer M."/>
        </authorList>
    </citation>
    <scope>NUCLEOTIDE SEQUENCE</scope>
</reference>
<dbReference type="SUPFAM" id="SSF56935">
    <property type="entry name" value="Porins"/>
    <property type="match status" value="1"/>
</dbReference>
<accession>T0ZK50</accession>
<dbReference type="InterPro" id="IPR037066">
    <property type="entry name" value="Plug_dom_sf"/>
</dbReference>
<organism evidence="1">
    <name type="scientific">mine drainage metagenome</name>
    <dbReference type="NCBI Taxonomy" id="410659"/>
    <lineage>
        <taxon>unclassified sequences</taxon>
        <taxon>metagenomes</taxon>
        <taxon>ecological metagenomes</taxon>
    </lineage>
</organism>
<dbReference type="PANTHER" id="PTHR47234:SF3">
    <property type="entry name" value="SECRETIN_TONB SHORT N-TERMINAL DOMAIN-CONTAINING PROTEIN"/>
    <property type="match status" value="1"/>
</dbReference>
<sequence>MRVPATDSSNEVDINTLPQELVRKVVMVAGGDSAVYGSGAVAGVVNFILNNHFNGVKLIAQGGISAYGDDASHKLGVIAGTDVFGHRGHIEFSAQQYVSSGIPNDFARPYGKLVPMELGLGTPTDPYYLATNVRNTAFTPGGYIGSGPLANMTFISNGVLAPFDSGAPG</sequence>
<reference evidence="1" key="1">
    <citation type="submission" date="2013-08" db="EMBL/GenBank/DDBJ databases">
        <authorList>
            <person name="Mendez C."/>
            <person name="Richter M."/>
            <person name="Ferrer M."/>
            <person name="Sanchez J."/>
        </authorList>
    </citation>
    <scope>NUCLEOTIDE SEQUENCE</scope>
</reference>
<evidence type="ECO:0000313" key="1">
    <source>
        <dbReference type="EMBL" id="EQD30195.1"/>
    </source>
</evidence>
<protein>
    <submittedName>
        <fullName evidence="1">TonB-dependent receptor-like protein</fullName>
    </submittedName>
</protein>